<protein>
    <recommendedName>
        <fullName evidence="4 7">dTDP-4-dehydrorhamnose 3,5-epimerase</fullName>
        <ecNumber evidence="3 7">5.1.3.13</ecNumber>
    </recommendedName>
    <alternativeName>
        <fullName evidence="7">Thymidine diphospho-4-keto-rhamnose 3,5-epimerase</fullName>
    </alternativeName>
</protein>
<dbReference type="Proteomes" id="UP000246352">
    <property type="component" value="Unassembled WGS sequence"/>
</dbReference>
<evidence type="ECO:0000256" key="6">
    <source>
        <dbReference type="PIRSR" id="PIRSR600888-3"/>
    </source>
</evidence>
<evidence type="ECO:0000256" key="1">
    <source>
        <dbReference type="ARBA" id="ARBA00001298"/>
    </source>
</evidence>
<dbReference type="PANTHER" id="PTHR21047">
    <property type="entry name" value="DTDP-6-DEOXY-D-GLUCOSE-3,5 EPIMERASE"/>
    <property type="match status" value="1"/>
</dbReference>
<comment type="catalytic activity">
    <reaction evidence="1 7">
        <text>dTDP-4-dehydro-6-deoxy-alpha-D-glucose = dTDP-4-dehydro-beta-L-rhamnose</text>
        <dbReference type="Rhea" id="RHEA:16969"/>
        <dbReference type="ChEBI" id="CHEBI:57649"/>
        <dbReference type="ChEBI" id="CHEBI:62830"/>
        <dbReference type="EC" id="5.1.3.13"/>
    </reaction>
</comment>
<dbReference type="SUPFAM" id="SSF51182">
    <property type="entry name" value="RmlC-like cupins"/>
    <property type="match status" value="1"/>
</dbReference>
<evidence type="ECO:0000256" key="3">
    <source>
        <dbReference type="ARBA" id="ARBA00012098"/>
    </source>
</evidence>
<feature type="active site" description="Proton acceptor" evidence="5">
    <location>
        <position position="63"/>
    </location>
</feature>
<dbReference type="InterPro" id="IPR014710">
    <property type="entry name" value="RmlC-like_jellyroll"/>
</dbReference>
<comment type="caution">
    <text evidence="8">The sequence shown here is derived from an EMBL/GenBank/DDBJ whole genome shotgun (WGS) entry which is preliminary data.</text>
</comment>
<feature type="site" description="Participates in a stacking interaction with the thymidine ring of dTDP-4-oxo-6-deoxyglucose" evidence="6">
    <location>
        <position position="139"/>
    </location>
</feature>
<keyword evidence="7" id="KW-0413">Isomerase</keyword>
<dbReference type="CDD" id="cd00438">
    <property type="entry name" value="cupin_RmlC"/>
    <property type="match status" value="1"/>
</dbReference>
<evidence type="ECO:0000256" key="4">
    <source>
        <dbReference type="ARBA" id="ARBA00019595"/>
    </source>
</evidence>
<evidence type="ECO:0000256" key="5">
    <source>
        <dbReference type="PIRSR" id="PIRSR600888-1"/>
    </source>
</evidence>
<dbReference type="GO" id="GO:0008830">
    <property type="term" value="F:dTDP-4-dehydrorhamnose 3,5-epimerase activity"/>
    <property type="evidence" value="ECO:0007669"/>
    <property type="project" value="UniProtKB-UniRule"/>
</dbReference>
<dbReference type="GO" id="GO:0005829">
    <property type="term" value="C:cytosol"/>
    <property type="evidence" value="ECO:0007669"/>
    <property type="project" value="TreeGrafter"/>
</dbReference>
<feature type="active site" description="Proton donor" evidence="5">
    <location>
        <position position="133"/>
    </location>
</feature>
<evidence type="ECO:0000256" key="7">
    <source>
        <dbReference type="RuleBase" id="RU364069"/>
    </source>
</evidence>
<evidence type="ECO:0000256" key="2">
    <source>
        <dbReference type="ARBA" id="ARBA00001997"/>
    </source>
</evidence>
<comment type="similarity">
    <text evidence="7">Belongs to the dTDP-4-dehydrorhamnose 3,5-epimerase family.</text>
</comment>
<comment type="function">
    <text evidence="2 7">Catalyzes the epimerization of the C3' and C5'positions of dTDP-6-deoxy-D-xylo-4-hexulose, forming dTDP-6-deoxy-L-lyxo-4-hexulose.</text>
</comment>
<sequence>MPRFTRLALPEVIEVVPDRFADPRGFFSEVYNRAVWREGGIDADFVQDNHSLSRQPGTLRGLHFQTPPMAQAKLVRVSRGRAFDVAVDIRAGSPSYLGWVGVELSAERGNQLFIPEGFAHGFLTLEPDTEFLYKVSAAWSRPHDRSIRYDDAAIGIRWPAPVDPDALSPKDRDAPALAATDTGFVY</sequence>
<dbReference type="UniPathway" id="UPA00124"/>
<dbReference type="EMBL" id="QGTR01000003">
    <property type="protein sequence ID" value="PWW00238.1"/>
    <property type="molecule type" value="Genomic_DNA"/>
</dbReference>
<dbReference type="Pfam" id="PF00908">
    <property type="entry name" value="dTDP_sugar_isom"/>
    <property type="match status" value="1"/>
</dbReference>
<dbReference type="OrthoDB" id="9800680at2"/>
<dbReference type="GO" id="GO:0019305">
    <property type="term" value="P:dTDP-rhamnose biosynthetic process"/>
    <property type="evidence" value="ECO:0007669"/>
    <property type="project" value="UniProtKB-UniRule"/>
</dbReference>
<dbReference type="InterPro" id="IPR011051">
    <property type="entry name" value="RmlC_Cupin_sf"/>
</dbReference>
<organism evidence="8 9">
    <name type="scientific">Hoeflea marina</name>
    <dbReference type="NCBI Taxonomy" id="274592"/>
    <lineage>
        <taxon>Bacteria</taxon>
        <taxon>Pseudomonadati</taxon>
        <taxon>Pseudomonadota</taxon>
        <taxon>Alphaproteobacteria</taxon>
        <taxon>Hyphomicrobiales</taxon>
        <taxon>Rhizobiaceae</taxon>
        <taxon>Hoeflea</taxon>
    </lineage>
</organism>
<dbReference type="RefSeq" id="WP_110032477.1">
    <property type="nucleotide sequence ID" value="NZ_QGTR01000003.1"/>
</dbReference>
<dbReference type="PANTHER" id="PTHR21047:SF2">
    <property type="entry name" value="THYMIDINE DIPHOSPHO-4-KETO-RHAMNOSE 3,5-EPIMERASE"/>
    <property type="match status" value="1"/>
</dbReference>
<proteinExistence type="inferred from homology"/>
<dbReference type="Gene3D" id="2.60.120.10">
    <property type="entry name" value="Jelly Rolls"/>
    <property type="match status" value="1"/>
</dbReference>
<keyword evidence="9" id="KW-1185">Reference proteome</keyword>
<reference evidence="8 9" key="1">
    <citation type="submission" date="2018-05" db="EMBL/GenBank/DDBJ databases">
        <title>Genomic Encyclopedia of Type Strains, Phase IV (KMG-IV): sequencing the most valuable type-strain genomes for metagenomic binning, comparative biology and taxonomic classification.</title>
        <authorList>
            <person name="Goeker M."/>
        </authorList>
    </citation>
    <scope>NUCLEOTIDE SEQUENCE [LARGE SCALE GENOMIC DNA]</scope>
    <source>
        <strain evidence="8 9">DSM 16791</strain>
    </source>
</reference>
<dbReference type="InterPro" id="IPR000888">
    <property type="entry name" value="RmlC-like"/>
</dbReference>
<gene>
    <name evidence="8" type="ORF">DFR52_103440</name>
</gene>
<dbReference type="NCBIfam" id="TIGR01221">
    <property type="entry name" value="rmlC"/>
    <property type="match status" value="1"/>
</dbReference>
<dbReference type="EC" id="5.1.3.13" evidence="3 7"/>
<evidence type="ECO:0000313" key="9">
    <source>
        <dbReference type="Proteomes" id="UP000246352"/>
    </source>
</evidence>
<dbReference type="GO" id="GO:0000271">
    <property type="term" value="P:polysaccharide biosynthetic process"/>
    <property type="evidence" value="ECO:0007669"/>
    <property type="project" value="TreeGrafter"/>
</dbReference>
<evidence type="ECO:0000313" key="8">
    <source>
        <dbReference type="EMBL" id="PWW00238.1"/>
    </source>
</evidence>
<comment type="pathway">
    <text evidence="7">Carbohydrate biosynthesis; dTDP-L-rhamnose biosynthesis.</text>
</comment>
<dbReference type="AlphaFoldDB" id="A0A317PKB6"/>
<comment type="subunit">
    <text evidence="7">Homodimer.</text>
</comment>
<accession>A0A317PKB6</accession>
<name>A0A317PKB6_9HYPH</name>